<name>A0A2Z4MKC0_BREBE</name>
<dbReference type="Proteomes" id="UP000036061">
    <property type="component" value="Chromosome"/>
</dbReference>
<gene>
    <name evidence="1" type="ORF">AB432_018495</name>
</gene>
<dbReference type="EMBL" id="CP030117">
    <property type="protein sequence ID" value="AWX56914.1"/>
    <property type="molecule type" value="Genomic_DNA"/>
</dbReference>
<evidence type="ECO:0000313" key="1">
    <source>
        <dbReference type="EMBL" id="AWX56914.1"/>
    </source>
</evidence>
<reference evidence="1 2" key="1">
    <citation type="journal article" date="2015" name="Genome Announc.">
        <title>Draft Genome Sequence of Brevibacillus brevis DZQ7, a Plant Growth-Promoting Rhizobacterium with Broad-Spectrum Antimicrobial Activity.</title>
        <authorList>
            <person name="Hou Q."/>
            <person name="Wang C."/>
            <person name="Hou X."/>
            <person name="Xia Z."/>
            <person name="Ye J."/>
            <person name="Liu K."/>
            <person name="Liu H."/>
            <person name="Wang J."/>
            <person name="Guo H."/>
            <person name="Yu X."/>
            <person name="Yang Y."/>
            <person name="Du B."/>
            <person name="Ding Y."/>
        </authorList>
    </citation>
    <scope>NUCLEOTIDE SEQUENCE [LARGE SCALE GENOMIC DNA]</scope>
    <source>
        <strain evidence="1 2">DZQ7</strain>
    </source>
</reference>
<dbReference type="AlphaFoldDB" id="A0A2Z4MKC0"/>
<accession>A0A2Z4MKC0</accession>
<protein>
    <submittedName>
        <fullName evidence="1">Uncharacterized protein</fullName>
    </submittedName>
</protein>
<proteinExistence type="predicted"/>
<sequence>MIERWFLLPDMYRVFEDAETLKRFAAAFMRRYYPEWTPIKIKQYRVLAKKEGDKNEHVQ</sequence>
<organism evidence="1 2">
    <name type="scientific">Brevibacillus brevis</name>
    <name type="common">Bacillus brevis</name>
    <dbReference type="NCBI Taxonomy" id="1393"/>
    <lineage>
        <taxon>Bacteria</taxon>
        <taxon>Bacillati</taxon>
        <taxon>Bacillota</taxon>
        <taxon>Bacilli</taxon>
        <taxon>Bacillales</taxon>
        <taxon>Paenibacillaceae</taxon>
        <taxon>Brevibacillus</taxon>
    </lineage>
</organism>
<evidence type="ECO:0000313" key="2">
    <source>
        <dbReference type="Proteomes" id="UP000036061"/>
    </source>
</evidence>